<organism evidence="4 5">
    <name type="scientific">Cellulomonas marina</name>
    <dbReference type="NCBI Taxonomy" id="988821"/>
    <lineage>
        <taxon>Bacteria</taxon>
        <taxon>Bacillati</taxon>
        <taxon>Actinomycetota</taxon>
        <taxon>Actinomycetes</taxon>
        <taxon>Micrococcales</taxon>
        <taxon>Cellulomonadaceae</taxon>
        <taxon>Cellulomonas</taxon>
    </lineage>
</organism>
<dbReference type="Gene3D" id="3.90.79.10">
    <property type="entry name" value="Nucleoside Triphosphate Pyrophosphohydrolase"/>
    <property type="match status" value="1"/>
</dbReference>
<dbReference type="EMBL" id="FOKA01000007">
    <property type="protein sequence ID" value="SFB10853.1"/>
    <property type="molecule type" value="Genomic_DNA"/>
</dbReference>
<dbReference type="PANTHER" id="PTHR11839:SF18">
    <property type="entry name" value="NUDIX HYDROLASE DOMAIN-CONTAINING PROTEIN"/>
    <property type="match status" value="1"/>
</dbReference>
<dbReference type="Pfam" id="PF00293">
    <property type="entry name" value="NUDIX"/>
    <property type="match status" value="1"/>
</dbReference>
<dbReference type="PROSITE" id="PS00893">
    <property type="entry name" value="NUDIX_BOX"/>
    <property type="match status" value="1"/>
</dbReference>
<keyword evidence="5" id="KW-1185">Reference proteome</keyword>
<dbReference type="STRING" id="988821.SAMN05421867_10746"/>
<evidence type="ECO:0000313" key="4">
    <source>
        <dbReference type="EMBL" id="SFB10853.1"/>
    </source>
</evidence>
<keyword evidence="2" id="KW-0378">Hydrolase</keyword>
<dbReference type="InterPro" id="IPR020084">
    <property type="entry name" value="NUDIX_hydrolase_CS"/>
</dbReference>
<dbReference type="GO" id="GO:0006753">
    <property type="term" value="P:nucleoside phosphate metabolic process"/>
    <property type="evidence" value="ECO:0007669"/>
    <property type="project" value="TreeGrafter"/>
</dbReference>
<feature type="domain" description="Nudix hydrolase" evidence="3">
    <location>
        <begin position="49"/>
        <end position="184"/>
    </location>
</feature>
<dbReference type="PROSITE" id="PS51462">
    <property type="entry name" value="NUDIX"/>
    <property type="match status" value="1"/>
</dbReference>
<dbReference type="InterPro" id="IPR000086">
    <property type="entry name" value="NUDIX_hydrolase_dom"/>
</dbReference>
<proteinExistence type="predicted"/>
<dbReference type="OrthoDB" id="177518at2"/>
<dbReference type="GO" id="GO:0016787">
    <property type="term" value="F:hydrolase activity"/>
    <property type="evidence" value="ECO:0007669"/>
    <property type="project" value="UniProtKB-KW"/>
</dbReference>
<dbReference type="GO" id="GO:0019693">
    <property type="term" value="P:ribose phosphate metabolic process"/>
    <property type="evidence" value="ECO:0007669"/>
    <property type="project" value="TreeGrafter"/>
</dbReference>
<reference evidence="4 5" key="1">
    <citation type="submission" date="2016-10" db="EMBL/GenBank/DDBJ databases">
        <authorList>
            <person name="de Groot N.N."/>
        </authorList>
    </citation>
    <scope>NUCLEOTIDE SEQUENCE [LARGE SCALE GENOMIC DNA]</scope>
    <source>
        <strain evidence="4 5">CGMCC 4.6945</strain>
    </source>
</reference>
<evidence type="ECO:0000313" key="5">
    <source>
        <dbReference type="Proteomes" id="UP000199012"/>
    </source>
</evidence>
<sequence>MADDEERGSTGGWGTLDSRVAYENPWLVVREDRVRRPDGGAGLYGVVEVRRPSVFVVALDDEDRVVLVTVDRYTTGPGSVELPGGGTDGEDPLVAARRELAEETGLTAREWTRLGGMEALNGVARAPEHVVLAQGVEPLPAAGAAGTAAEQASEGISTVRRVPFAQVLALVADGTIRDGETIAALAIAGIHLGRFR</sequence>
<protein>
    <submittedName>
        <fullName evidence="4">NUDIX domain-containing protein</fullName>
    </submittedName>
</protein>
<dbReference type="SUPFAM" id="SSF55811">
    <property type="entry name" value="Nudix"/>
    <property type="match status" value="1"/>
</dbReference>
<gene>
    <name evidence="4" type="ORF">SAMN05421867_10746</name>
</gene>
<accession>A0A1I0YF93</accession>
<dbReference type="InterPro" id="IPR015797">
    <property type="entry name" value="NUDIX_hydrolase-like_dom_sf"/>
</dbReference>
<name>A0A1I0YF93_9CELL</name>
<dbReference type="PANTHER" id="PTHR11839">
    <property type="entry name" value="UDP/ADP-SUGAR PYROPHOSPHATASE"/>
    <property type="match status" value="1"/>
</dbReference>
<evidence type="ECO:0000259" key="3">
    <source>
        <dbReference type="PROSITE" id="PS51462"/>
    </source>
</evidence>
<dbReference type="AlphaFoldDB" id="A0A1I0YF93"/>
<evidence type="ECO:0000256" key="1">
    <source>
        <dbReference type="ARBA" id="ARBA00001946"/>
    </source>
</evidence>
<dbReference type="RefSeq" id="WP_090032554.1">
    <property type="nucleotide sequence ID" value="NZ_BONM01000019.1"/>
</dbReference>
<comment type="cofactor">
    <cofactor evidence="1">
        <name>Mg(2+)</name>
        <dbReference type="ChEBI" id="CHEBI:18420"/>
    </cofactor>
</comment>
<dbReference type="Proteomes" id="UP000199012">
    <property type="component" value="Unassembled WGS sequence"/>
</dbReference>
<evidence type="ECO:0000256" key="2">
    <source>
        <dbReference type="ARBA" id="ARBA00022801"/>
    </source>
</evidence>